<evidence type="ECO:0000313" key="1">
    <source>
        <dbReference type="EMBL" id="KAJ9101748.1"/>
    </source>
</evidence>
<gene>
    <name evidence="1" type="ORF">QFC21_003087</name>
</gene>
<dbReference type="EMBL" id="JASBWT010000009">
    <property type="protein sequence ID" value="KAJ9101748.1"/>
    <property type="molecule type" value="Genomic_DNA"/>
</dbReference>
<protein>
    <submittedName>
        <fullName evidence="1">Uncharacterized protein</fullName>
    </submittedName>
</protein>
<evidence type="ECO:0000313" key="2">
    <source>
        <dbReference type="Proteomes" id="UP001227268"/>
    </source>
</evidence>
<organism evidence="1 2">
    <name type="scientific">Naganishia friedmannii</name>
    <dbReference type="NCBI Taxonomy" id="89922"/>
    <lineage>
        <taxon>Eukaryota</taxon>
        <taxon>Fungi</taxon>
        <taxon>Dikarya</taxon>
        <taxon>Basidiomycota</taxon>
        <taxon>Agaricomycotina</taxon>
        <taxon>Tremellomycetes</taxon>
        <taxon>Filobasidiales</taxon>
        <taxon>Filobasidiaceae</taxon>
        <taxon>Naganishia</taxon>
    </lineage>
</organism>
<keyword evidence="2" id="KW-1185">Reference proteome</keyword>
<dbReference type="Proteomes" id="UP001227268">
    <property type="component" value="Unassembled WGS sequence"/>
</dbReference>
<accession>A0ACC2VRL6</accession>
<comment type="caution">
    <text evidence="1">The sequence shown here is derived from an EMBL/GenBank/DDBJ whole genome shotgun (WGS) entry which is preliminary data.</text>
</comment>
<sequence>MVARSAAVSSSRILVKQSIRTSRRPANRSVPAVTTRARCLHTSVPTRLAASREPSEKDELIPGATYVHIPPLEIPASGLVPTQGSVNLRVVCVDSLGRSISTVAQALTIAKAVEAKCGPIVAIHHRRDPRNGTFLKAMDITLLHPITLKKEALTLEVPCHRIPFEHVVAGGPSLEEVERAILDPPSTSSSSTRTSSGSQDKQNTLSKTQNQNQDVFFAKIVTITSKESSGLARKFGVLRRALPVEISPGVFGMGNRSRHRISDDRRGRRTPEEEKEEDEQIVSRLMDWKGFNGGFESLQGIYQPLRPVVKAQDVGRPSTLEGAEESDTQTAPLTKEQLAQHQETEKRILKERLDAERAYWSARREAEKETKRKEEKETAAQMSSPAVPSATLLARLISRGNDVPAPTVSTTSPSSSQTTSQPSRKQQPTSATTGTDSNPSPVLNKAQTRLIEQARERARKESSRWSVPLNFLGSSSANQKQSLSNTATGFRHVGSASDGAAKGSAPRKVKPEEKETWLSWASSIFTGKS</sequence>
<proteinExistence type="predicted"/>
<name>A0ACC2VRL6_9TREE</name>
<reference evidence="1" key="1">
    <citation type="submission" date="2023-04" db="EMBL/GenBank/DDBJ databases">
        <title>Draft Genome sequencing of Naganishia species isolated from polar environments using Oxford Nanopore Technology.</title>
        <authorList>
            <person name="Leo P."/>
            <person name="Venkateswaran K."/>
        </authorList>
    </citation>
    <scope>NUCLEOTIDE SEQUENCE</scope>
    <source>
        <strain evidence="1">MNA-CCFEE 5423</strain>
    </source>
</reference>